<dbReference type="AlphaFoldDB" id="A0A7U7G761"/>
<dbReference type="EMBL" id="CBLY010000006">
    <property type="protein sequence ID" value="CDG34377.1"/>
    <property type="molecule type" value="Genomic_DNA"/>
</dbReference>
<dbReference type="InterPro" id="IPR028992">
    <property type="entry name" value="Hedgehog/Intein_dom"/>
</dbReference>
<accession>A0A7U7G761</accession>
<protein>
    <submittedName>
        <fullName evidence="2">Hypothetical outer membrane protein</fullName>
    </submittedName>
</protein>
<dbReference type="Pfam" id="PF13403">
    <property type="entry name" value="Hint_2"/>
    <property type="match status" value="1"/>
</dbReference>
<dbReference type="Proteomes" id="UP000027590">
    <property type="component" value="Unassembled WGS sequence"/>
</dbReference>
<organism evidence="2 3">
    <name type="scientific">Parasaccharibacter apium</name>
    <dbReference type="NCBI Taxonomy" id="1510841"/>
    <lineage>
        <taxon>Bacteria</taxon>
        <taxon>Pseudomonadati</taxon>
        <taxon>Pseudomonadota</taxon>
        <taxon>Alphaproteobacteria</taxon>
        <taxon>Acetobacterales</taxon>
        <taxon>Acetobacteraceae</taxon>
        <taxon>Parasaccharibacter</taxon>
    </lineage>
</organism>
<dbReference type="InterPro" id="IPR036844">
    <property type="entry name" value="Hint_dom_sf"/>
</dbReference>
<sequence length="550" mass="61157">MPGNPQPVVALGTYRVNIASLSVDANGNGYITSQLFGVDATFTTHTPTRASDQKVQDFVIKDPNTGSVITSGGYDFSWGNKAVNGFIIGNGSGGYYVITSDVPGSSSSSIDGRSLIDPTQAQYSYSFNFRLPWSIGNNFTLWLNGVPYTFKQDDNGTATDGSLGQKFTFDTCFLSGTMIETLSGPKKIENLTRNDVVITFNPESGRNEPLPQHVVFCQQSRVRIDSSLPLDMAGYPVRIKKNALADNVPSEDLLVTAEHCLLLEKHFIPVRIMVNGRSIYYDTSMHDTSKKSGPFFYYDIFHIETSKHSIISANNVLTESYLNTGNRFQFQRDNGDTNVIEYDFTSKNLSWEKDAAAPLCTAENFVAPIHQKLLERAKQLLFPIQHAYKTETVSHNPALQLLTEQGHVLQEKRSSNNYKVFHIPAGVKRVTILSKTGRPYDVHGPVVDDRRELGVLVGEILYFHGIDCINIDRHLTHEDMEGWFDLENSKMRWTKGVATLDLPHTSQHSVTEAGLLAIEIISAGPYPADAEHPLTTYQNELKYKPVKKAG</sequence>
<proteinExistence type="predicted"/>
<evidence type="ECO:0000313" key="3">
    <source>
        <dbReference type="Proteomes" id="UP000027590"/>
    </source>
</evidence>
<evidence type="ECO:0000313" key="2">
    <source>
        <dbReference type="EMBL" id="CDG34377.1"/>
    </source>
</evidence>
<comment type="caution">
    <text evidence="2">The sequence shown here is derived from an EMBL/GenBank/DDBJ whole genome shotgun (WGS) entry which is preliminary data.</text>
</comment>
<reference evidence="2 3" key="1">
    <citation type="journal article" date="2014" name="Genome Biol. Evol.">
        <title>Acetic acid bacteria genomes reveal functional traits for adaptation to life in insect guts.</title>
        <authorList>
            <person name="Chouaia B."/>
            <person name="Gaiarsa S."/>
            <person name="Crotti E."/>
            <person name="Comandatore F."/>
            <person name="Degli Esposti M."/>
            <person name="Ricci I."/>
            <person name="Alma A."/>
            <person name="Favia G."/>
            <person name="Bandi C."/>
            <person name="Daffonchio D."/>
        </authorList>
    </citation>
    <scope>NUCLEOTIDE SEQUENCE [LARGE SCALE GENOMIC DNA]</scope>
    <source>
        <strain evidence="3">AM169</strain>
    </source>
</reference>
<evidence type="ECO:0000259" key="1">
    <source>
        <dbReference type="Pfam" id="PF13403"/>
    </source>
</evidence>
<feature type="domain" description="Hedgehog/Intein (Hint)" evidence="1">
    <location>
        <begin position="171"/>
        <end position="324"/>
    </location>
</feature>
<dbReference type="SUPFAM" id="SSF51294">
    <property type="entry name" value="Hedgehog/intein (Hint) domain"/>
    <property type="match status" value="1"/>
</dbReference>
<dbReference type="Gene3D" id="2.170.16.10">
    <property type="entry name" value="Hedgehog/Intein (Hint) domain"/>
    <property type="match status" value="1"/>
</dbReference>
<name>A0A7U7G761_9PROT</name>
<gene>
    <name evidence="2" type="ORF">SACS_1639</name>
</gene>
<reference evidence="2 3" key="2">
    <citation type="journal article" date="2014" name="PLoS ONE">
        <title>Evolution of mitochondria reconstructed from the energy metabolism of living bacteria.</title>
        <authorList>
            <person name="Degli Esposti M."/>
            <person name="Chouaia B."/>
            <person name="Comandatore F."/>
            <person name="Crotti E."/>
            <person name="Sassera D."/>
            <person name="Lievens P.M."/>
            <person name="Daffonchio D."/>
            <person name="Bandi C."/>
        </authorList>
    </citation>
    <scope>NUCLEOTIDE SEQUENCE [LARGE SCALE GENOMIC DNA]</scope>
    <source>
        <strain evidence="3">AM169</strain>
    </source>
</reference>